<accession>A0ABU3GE75</accession>
<organism evidence="1 2">
    <name type="scientific">Microbacterium gawkjiense</name>
    <dbReference type="NCBI Taxonomy" id="3067309"/>
    <lineage>
        <taxon>Bacteria</taxon>
        <taxon>Bacillati</taxon>
        <taxon>Actinomycetota</taxon>
        <taxon>Actinomycetes</taxon>
        <taxon>Micrococcales</taxon>
        <taxon>Microbacteriaceae</taxon>
        <taxon>Microbacterium</taxon>
    </lineage>
</organism>
<evidence type="ECO:0000313" key="2">
    <source>
        <dbReference type="Proteomes" id="UP001251849"/>
    </source>
</evidence>
<gene>
    <name evidence="1" type="ORF">Q9S71_14890</name>
</gene>
<protein>
    <submittedName>
        <fullName evidence="1">Uncharacterized protein</fullName>
    </submittedName>
</protein>
<keyword evidence="2" id="KW-1185">Reference proteome</keyword>
<dbReference type="Proteomes" id="UP001251849">
    <property type="component" value="Unassembled WGS sequence"/>
</dbReference>
<dbReference type="EMBL" id="JAUZVV010000003">
    <property type="protein sequence ID" value="MDT3318112.1"/>
    <property type="molecule type" value="Genomic_DNA"/>
</dbReference>
<proteinExistence type="predicted"/>
<sequence length="65" mass="7055">MAADDVLGQSRGEDAGVLAKISTRVVADQVEDPDHDVERALRIGACELAGENRVQRFVHLVIKVD</sequence>
<reference evidence="1 2" key="1">
    <citation type="submission" date="2023-08" db="EMBL/GenBank/DDBJ databases">
        <title>Microbacterium aquilitoris sp. nov. and Microbacterium gwkjibeachense sp. nov., isolated from beach.</title>
        <authorList>
            <person name="Lee S.D."/>
            <person name="Yang H."/>
            <person name="Kim I."/>
        </authorList>
    </citation>
    <scope>NUCLEOTIDE SEQUENCE [LARGE SCALE GENOMIC DNA]</scope>
    <source>
        <strain evidence="1 2">KSW4-11</strain>
    </source>
</reference>
<comment type="caution">
    <text evidence="1">The sequence shown here is derived from an EMBL/GenBank/DDBJ whole genome shotgun (WGS) entry which is preliminary data.</text>
</comment>
<name>A0ABU3GE75_9MICO</name>
<evidence type="ECO:0000313" key="1">
    <source>
        <dbReference type="EMBL" id="MDT3318112.1"/>
    </source>
</evidence>
<dbReference type="RefSeq" id="WP_311863431.1">
    <property type="nucleotide sequence ID" value="NZ_JAUZVV010000003.1"/>
</dbReference>